<feature type="DNA-binding region" description="OmpR/PhoB-type" evidence="7">
    <location>
        <begin position="123"/>
        <end position="218"/>
    </location>
</feature>
<comment type="caution">
    <text evidence="11">The sequence shown here is derived from an EMBL/GenBank/DDBJ whole genome shotgun (WGS) entry which is preliminary data.</text>
</comment>
<evidence type="ECO:0000256" key="1">
    <source>
        <dbReference type="ARBA" id="ARBA00022553"/>
    </source>
</evidence>
<dbReference type="InterPro" id="IPR016032">
    <property type="entry name" value="Sig_transdc_resp-reg_C-effctor"/>
</dbReference>
<feature type="domain" description="Response regulatory" evidence="9">
    <location>
        <begin position="1"/>
        <end position="113"/>
    </location>
</feature>
<dbReference type="PROSITE" id="PS50110">
    <property type="entry name" value="RESPONSE_REGULATORY"/>
    <property type="match status" value="1"/>
</dbReference>
<evidence type="ECO:0000256" key="3">
    <source>
        <dbReference type="ARBA" id="ARBA00023015"/>
    </source>
</evidence>
<evidence type="ECO:0000256" key="5">
    <source>
        <dbReference type="ARBA" id="ARBA00023163"/>
    </source>
</evidence>
<evidence type="ECO:0000256" key="2">
    <source>
        <dbReference type="ARBA" id="ARBA00023012"/>
    </source>
</evidence>
<dbReference type="SUPFAM" id="SSF52172">
    <property type="entry name" value="CheY-like"/>
    <property type="match status" value="1"/>
</dbReference>
<dbReference type="SMART" id="SM00862">
    <property type="entry name" value="Trans_reg_C"/>
    <property type="match status" value="1"/>
</dbReference>
<organism evidence="11 12">
    <name type="scientific">Myceligenerans crystallogenes</name>
    <dbReference type="NCBI Taxonomy" id="316335"/>
    <lineage>
        <taxon>Bacteria</taxon>
        <taxon>Bacillati</taxon>
        <taxon>Actinomycetota</taxon>
        <taxon>Actinomycetes</taxon>
        <taxon>Micrococcales</taxon>
        <taxon>Promicromonosporaceae</taxon>
        <taxon>Myceligenerans</taxon>
    </lineage>
</organism>
<keyword evidence="1 6" id="KW-0597">Phosphoprotein</keyword>
<dbReference type="RefSeq" id="WP_344100222.1">
    <property type="nucleotide sequence ID" value="NZ_BAAANL010000002.1"/>
</dbReference>
<dbReference type="InterPro" id="IPR001789">
    <property type="entry name" value="Sig_transdc_resp-reg_receiver"/>
</dbReference>
<dbReference type="InterPro" id="IPR001867">
    <property type="entry name" value="OmpR/PhoB-type_DNA-bd"/>
</dbReference>
<keyword evidence="12" id="KW-1185">Reference proteome</keyword>
<dbReference type="InterPro" id="IPR039420">
    <property type="entry name" value="WalR-like"/>
</dbReference>
<evidence type="ECO:0000256" key="7">
    <source>
        <dbReference type="PROSITE-ProRule" id="PRU01091"/>
    </source>
</evidence>
<dbReference type="CDD" id="cd00383">
    <property type="entry name" value="trans_reg_C"/>
    <property type="match status" value="1"/>
</dbReference>
<protein>
    <submittedName>
        <fullName evidence="11">Response regulator transcription factor</fullName>
    </submittedName>
</protein>
<dbReference type="InterPro" id="IPR036388">
    <property type="entry name" value="WH-like_DNA-bd_sf"/>
</dbReference>
<proteinExistence type="predicted"/>
<gene>
    <name evidence="11" type="ORF">GCM10009751_10170</name>
</gene>
<keyword evidence="5" id="KW-0804">Transcription</keyword>
<dbReference type="Gene3D" id="6.10.250.690">
    <property type="match status" value="1"/>
</dbReference>
<dbReference type="PANTHER" id="PTHR48111">
    <property type="entry name" value="REGULATOR OF RPOS"/>
    <property type="match status" value="1"/>
</dbReference>
<dbReference type="PROSITE" id="PS51755">
    <property type="entry name" value="OMPR_PHOB"/>
    <property type="match status" value="1"/>
</dbReference>
<dbReference type="Pfam" id="PF00486">
    <property type="entry name" value="Trans_reg_C"/>
    <property type="match status" value="1"/>
</dbReference>
<dbReference type="PANTHER" id="PTHR48111:SF21">
    <property type="entry name" value="DNA-BINDING DUAL MASTER TRANSCRIPTIONAL REGULATOR RPAA"/>
    <property type="match status" value="1"/>
</dbReference>
<name>A0ABN2N6P0_9MICO</name>
<dbReference type="EMBL" id="BAAANL010000002">
    <property type="protein sequence ID" value="GAA1855285.1"/>
    <property type="molecule type" value="Genomic_DNA"/>
</dbReference>
<dbReference type="InterPro" id="IPR011006">
    <property type="entry name" value="CheY-like_superfamily"/>
</dbReference>
<feature type="region of interest" description="Disordered" evidence="8">
    <location>
        <begin position="218"/>
        <end position="245"/>
    </location>
</feature>
<evidence type="ECO:0000259" key="9">
    <source>
        <dbReference type="PROSITE" id="PS50110"/>
    </source>
</evidence>
<evidence type="ECO:0000313" key="12">
    <source>
        <dbReference type="Proteomes" id="UP001501094"/>
    </source>
</evidence>
<dbReference type="SUPFAM" id="SSF46894">
    <property type="entry name" value="C-terminal effector domain of the bipartite response regulators"/>
    <property type="match status" value="1"/>
</dbReference>
<evidence type="ECO:0000256" key="8">
    <source>
        <dbReference type="SAM" id="MobiDB-lite"/>
    </source>
</evidence>
<dbReference type="Gene3D" id="3.40.50.2300">
    <property type="match status" value="1"/>
</dbReference>
<dbReference type="SMART" id="SM00448">
    <property type="entry name" value="REC"/>
    <property type="match status" value="1"/>
</dbReference>
<evidence type="ECO:0000313" key="11">
    <source>
        <dbReference type="EMBL" id="GAA1855285.1"/>
    </source>
</evidence>
<keyword evidence="3" id="KW-0805">Transcription regulation</keyword>
<feature type="modified residue" description="4-aspartylphosphate" evidence="6">
    <location>
        <position position="49"/>
    </location>
</feature>
<feature type="domain" description="OmpR/PhoB-type" evidence="10">
    <location>
        <begin position="123"/>
        <end position="218"/>
    </location>
</feature>
<keyword evidence="2" id="KW-0902">Two-component regulatory system</keyword>
<evidence type="ECO:0000256" key="4">
    <source>
        <dbReference type="ARBA" id="ARBA00023125"/>
    </source>
</evidence>
<accession>A0ABN2N6P0</accession>
<dbReference type="Gene3D" id="1.10.10.10">
    <property type="entry name" value="Winged helix-like DNA-binding domain superfamily/Winged helix DNA-binding domain"/>
    <property type="match status" value="1"/>
</dbReference>
<evidence type="ECO:0000259" key="10">
    <source>
        <dbReference type="PROSITE" id="PS51755"/>
    </source>
</evidence>
<reference evidence="11 12" key="1">
    <citation type="journal article" date="2019" name="Int. J. Syst. Evol. Microbiol.">
        <title>The Global Catalogue of Microorganisms (GCM) 10K type strain sequencing project: providing services to taxonomists for standard genome sequencing and annotation.</title>
        <authorList>
            <consortium name="The Broad Institute Genomics Platform"/>
            <consortium name="The Broad Institute Genome Sequencing Center for Infectious Disease"/>
            <person name="Wu L."/>
            <person name="Ma J."/>
        </authorList>
    </citation>
    <scope>NUCLEOTIDE SEQUENCE [LARGE SCALE GENOMIC DNA]</scope>
    <source>
        <strain evidence="11 12">JCM 14326</strain>
    </source>
</reference>
<keyword evidence="4 7" id="KW-0238">DNA-binding</keyword>
<sequence>MHVFIVEEPSEAEAKTLDLERLGHSVDVFRTGAELMAAHHHDAELVLLDLDLPDTDGIELCREIRRACDTPIIAIARDGSELDRVLALQAGADDCIDKNIGRRELVARIEAILRRVAPHRRSGQAIDLSPLQIDADTRKVFLAGEPVELTAKEFDLLLTLAQHAGNTLSRRELMAGVWGTNWPIPSRTIDTHVRSLRRKLRSNDWIVTIRGVGYQMGRHHPGHPASALPQGAETAVAEPVAPLAS</sequence>
<dbReference type="Pfam" id="PF00072">
    <property type="entry name" value="Response_reg"/>
    <property type="match status" value="1"/>
</dbReference>
<dbReference type="Proteomes" id="UP001501094">
    <property type="component" value="Unassembled WGS sequence"/>
</dbReference>
<evidence type="ECO:0000256" key="6">
    <source>
        <dbReference type="PROSITE-ProRule" id="PRU00169"/>
    </source>
</evidence>